<dbReference type="PANTHER" id="PTHR43791">
    <property type="entry name" value="PERMEASE-RELATED"/>
    <property type="match status" value="1"/>
</dbReference>
<dbReference type="InterPro" id="IPR036259">
    <property type="entry name" value="MFS_trans_sf"/>
</dbReference>
<feature type="transmembrane region" description="Helical" evidence="6">
    <location>
        <begin position="369"/>
        <end position="389"/>
    </location>
</feature>
<feature type="transmembrane region" description="Helical" evidence="6">
    <location>
        <begin position="81"/>
        <end position="103"/>
    </location>
</feature>
<reference evidence="8" key="1">
    <citation type="submission" date="2018-10" db="EMBL/GenBank/DDBJ databases">
        <authorList>
            <person name="Hariharan J."/>
            <person name="Choudoir M.J."/>
            <person name="Diebold P."/>
            <person name="Panke-Buisse K."/>
            <person name="Campbell A.N."/>
            <person name="Buckley D.H."/>
        </authorList>
    </citation>
    <scope>NUCLEOTIDE SEQUENCE</scope>
    <source>
        <strain evidence="8">Gb1</strain>
    </source>
</reference>
<evidence type="ECO:0000259" key="7">
    <source>
        <dbReference type="PROSITE" id="PS50850"/>
    </source>
</evidence>
<feature type="transmembrane region" description="Helical" evidence="6">
    <location>
        <begin position="52"/>
        <end position="69"/>
    </location>
</feature>
<dbReference type="CDD" id="cd17319">
    <property type="entry name" value="MFS_ExuT_GudP_like"/>
    <property type="match status" value="1"/>
</dbReference>
<dbReference type="InterPro" id="IPR020846">
    <property type="entry name" value="MFS_dom"/>
</dbReference>
<feature type="transmembrane region" description="Helical" evidence="6">
    <location>
        <begin position="143"/>
        <end position="166"/>
    </location>
</feature>
<gene>
    <name evidence="8" type="ORF">EAO74_05190</name>
</gene>
<dbReference type="Pfam" id="PF07690">
    <property type="entry name" value="MFS_1"/>
    <property type="match status" value="1"/>
</dbReference>
<accession>A0A652LCQ1</accession>
<organism evidence="8">
    <name type="scientific">Streptomyces sp. gb1(2016)</name>
    <dbReference type="NCBI Taxonomy" id="1828321"/>
    <lineage>
        <taxon>Bacteria</taxon>
        <taxon>Bacillati</taxon>
        <taxon>Actinomycetota</taxon>
        <taxon>Actinomycetes</taxon>
        <taxon>Kitasatosporales</taxon>
        <taxon>Streptomycetaceae</taxon>
        <taxon>Streptomyces</taxon>
    </lineage>
</organism>
<dbReference type="FunFam" id="1.20.1250.20:FF:000018">
    <property type="entry name" value="MFS transporter permease"/>
    <property type="match status" value="1"/>
</dbReference>
<feature type="domain" description="Major facilitator superfamily (MFS) profile" evidence="7">
    <location>
        <begin position="19"/>
        <end position="425"/>
    </location>
</feature>
<evidence type="ECO:0000256" key="4">
    <source>
        <dbReference type="ARBA" id="ARBA00022989"/>
    </source>
</evidence>
<dbReference type="Gene3D" id="1.20.1250.20">
    <property type="entry name" value="MFS general substrate transporter like domains"/>
    <property type="match status" value="2"/>
</dbReference>
<comment type="caution">
    <text evidence="8">The sequence shown here is derived from an EMBL/GenBank/DDBJ whole genome shotgun (WGS) entry which is preliminary data.</text>
</comment>
<dbReference type="GO" id="GO:0022857">
    <property type="term" value="F:transmembrane transporter activity"/>
    <property type="evidence" value="ECO:0007669"/>
    <property type="project" value="InterPro"/>
</dbReference>
<evidence type="ECO:0000256" key="5">
    <source>
        <dbReference type="ARBA" id="ARBA00023136"/>
    </source>
</evidence>
<evidence type="ECO:0000313" key="8">
    <source>
        <dbReference type="EMBL" id="TXS32958.1"/>
    </source>
</evidence>
<feature type="transmembrane region" description="Helical" evidence="6">
    <location>
        <begin position="109"/>
        <end position="131"/>
    </location>
</feature>
<dbReference type="AlphaFoldDB" id="A0A652LCQ1"/>
<feature type="transmembrane region" description="Helical" evidence="6">
    <location>
        <begin position="242"/>
        <end position="265"/>
    </location>
</feature>
<keyword evidence="2" id="KW-0813">Transport</keyword>
<feature type="transmembrane region" description="Helical" evidence="6">
    <location>
        <begin position="280"/>
        <end position="298"/>
    </location>
</feature>
<dbReference type="PROSITE" id="PS50850">
    <property type="entry name" value="MFS"/>
    <property type="match status" value="1"/>
</dbReference>
<dbReference type="InterPro" id="IPR011701">
    <property type="entry name" value="MFS"/>
</dbReference>
<protein>
    <submittedName>
        <fullName evidence="8">MFS transporter</fullName>
    </submittedName>
</protein>
<keyword evidence="5 6" id="KW-0472">Membrane</keyword>
<feature type="transmembrane region" description="Helical" evidence="6">
    <location>
        <begin position="401"/>
        <end position="421"/>
    </location>
</feature>
<feature type="transmembrane region" description="Helical" evidence="6">
    <location>
        <begin position="15"/>
        <end position="32"/>
    </location>
</feature>
<evidence type="ECO:0000256" key="2">
    <source>
        <dbReference type="ARBA" id="ARBA00022448"/>
    </source>
</evidence>
<feature type="transmembrane region" description="Helical" evidence="6">
    <location>
        <begin position="178"/>
        <end position="200"/>
    </location>
</feature>
<evidence type="ECO:0000256" key="6">
    <source>
        <dbReference type="SAM" id="Phobius"/>
    </source>
</evidence>
<sequence>MSSGESSTKALYSRIGWRLIPLLFAGYVLAYLDRINIGFAQLQMKDELGFSAAVYGLGAGLYFATYFVFEVPSNLLMKRIGARLTLSRIMILWGVVSIGMLFVQTPTQFYVMRLLLGAFEAGYAPGVMLLLTYWFPDDRRARVMALFLCGSPIAGALGSPVSGWILQGMDEVAGMGGWQWLFLIEGLPSVALGVIFFLVLPDAPAKAKWLTADEQRRVTRDLNHDRTPGAASQGFANALRDINVYVIALAWFTVVCGIQAVSFWMPLMLKDAGVGTPAEIGAWASIPFAGATIMMLLLSRHSDRTGERRWHIAIPCMTGAAALVLLSFAEADLALSLVSLTFLACSVYGAMPILLSVPVQYLAPGARAGGIALINSIGLSGGFVSPFILGWVKTQTGSVNNGLYCMAGLLVIGSVLVLTVIPTGPRAAPSRGQ</sequence>
<proteinExistence type="predicted"/>
<keyword evidence="3 6" id="KW-0812">Transmembrane</keyword>
<evidence type="ECO:0000256" key="1">
    <source>
        <dbReference type="ARBA" id="ARBA00004651"/>
    </source>
</evidence>
<dbReference type="EMBL" id="RDBM01000020">
    <property type="protein sequence ID" value="TXS32958.1"/>
    <property type="molecule type" value="Genomic_DNA"/>
</dbReference>
<comment type="subcellular location">
    <subcellularLocation>
        <location evidence="1">Cell membrane</location>
        <topology evidence="1">Multi-pass membrane protein</topology>
    </subcellularLocation>
</comment>
<name>A0A652LCQ1_9ACTN</name>
<keyword evidence="4 6" id="KW-1133">Transmembrane helix</keyword>
<feature type="transmembrane region" description="Helical" evidence="6">
    <location>
        <begin position="335"/>
        <end position="357"/>
    </location>
</feature>
<evidence type="ECO:0000256" key="3">
    <source>
        <dbReference type="ARBA" id="ARBA00022692"/>
    </source>
</evidence>
<dbReference type="GO" id="GO:0005886">
    <property type="term" value="C:plasma membrane"/>
    <property type="evidence" value="ECO:0007669"/>
    <property type="project" value="UniProtKB-SubCell"/>
</dbReference>
<dbReference type="SUPFAM" id="SSF103473">
    <property type="entry name" value="MFS general substrate transporter"/>
    <property type="match status" value="1"/>
</dbReference>
<dbReference type="PANTHER" id="PTHR43791:SF36">
    <property type="entry name" value="TRANSPORTER, PUTATIVE (AFU_ORTHOLOGUE AFUA_6G08340)-RELATED"/>
    <property type="match status" value="1"/>
</dbReference>